<dbReference type="RefSeq" id="WP_198275954.1">
    <property type="nucleotide sequence ID" value="NZ_BAAAIF010000018.1"/>
</dbReference>
<proteinExistence type="predicted"/>
<comment type="caution">
    <text evidence="2">The sequence shown here is derived from an EMBL/GenBank/DDBJ whole genome shotgun (WGS) entry which is preliminary data.</text>
</comment>
<protein>
    <submittedName>
        <fullName evidence="2">Uncharacterized protein</fullName>
    </submittedName>
</protein>
<dbReference type="Proteomes" id="UP000638849">
    <property type="component" value="Unassembled WGS sequence"/>
</dbReference>
<keyword evidence="3" id="KW-1185">Reference proteome</keyword>
<accession>A0ABS0R5S7</accession>
<reference evidence="2 3" key="1">
    <citation type="submission" date="2020-12" db="EMBL/GenBank/DDBJ databases">
        <authorList>
            <person name="Kusuma A.B."/>
            <person name="Nouioui I."/>
            <person name="Goodfellow M."/>
        </authorList>
    </citation>
    <scope>NUCLEOTIDE SEQUENCE [LARGE SCALE GENOMIC DNA]</scope>
    <source>
        <strain evidence="2 3">DSM 41764</strain>
    </source>
</reference>
<organism evidence="2 3">
    <name type="scientific">Streptomyces javensis</name>
    <dbReference type="NCBI Taxonomy" id="114698"/>
    <lineage>
        <taxon>Bacteria</taxon>
        <taxon>Bacillati</taxon>
        <taxon>Actinomycetota</taxon>
        <taxon>Actinomycetes</taxon>
        <taxon>Kitasatosporales</taxon>
        <taxon>Streptomycetaceae</taxon>
        <taxon>Streptomyces</taxon>
        <taxon>Streptomyces violaceusniger group</taxon>
    </lineage>
</organism>
<evidence type="ECO:0000313" key="2">
    <source>
        <dbReference type="EMBL" id="MBI0312732.1"/>
    </source>
</evidence>
<evidence type="ECO:0000256" key="1">
    <source>
        <dbReference type="SAM" id="MobiDB-lite"/>
    </source>
</evidence>
<dbReference type="EMBL" id="JAEEAQ010000040">
    <property type="protein sequence ID" value="MBI0312732.1"/>
    <property type="molecule type" value="Genomic_DNA"/>
</dbReference>
<sequence length="94" mass="10481">MAINPPRYNWTASTAWEALTVLDAAKKLVEAHLMTLEPDAGYPRAGLLRETSLELNLQLDLTDVVRAINDHREPGFDEPGFDEPGFDEPGFDNL</sequence>
<feature type="region of interest" description="Disordered" evidence="1">
    <location>
        <begin position="72"/>
        <end position="94"/>
    </location>
</feature>
<gene>
    <name evidence="2" type="ORF">JBF12_06930</name>
</gene>
<name>A0ABS0R5S7_9ACTN</name>
<feature type="compositionally biased region" description="Acidic residues" evidence="1">
    <location>
        <begin position="79"/>
        <end position="94"/>
    </location>
</feature>
<evidence type="ECO:0000313" key="3">
    <source>
        <dbReference type="Proteomes" id="UP000638849"/>
    </source>
</evidence>